<protein>
    <submittedName>
        <fullName evidence="4">NodT family efflux transporter outer membrane factor (OMF) lipoprotein</fullName>
    </submittedName>
</protein>
<reference evidence="4 5" key="1">
    <citation type="submission" date="2018-07" db="EMBL/GenBank/DDBJ databases">
        <title>Genomic Encyclopedia of Type Strains, Phase IV (KMG-IV): sequencing the most valuable type-strain genomes for metagenomic binning, comparative biology and taxonomic classification.</title>
        <authorList>
            <person name="Goeker M."/>
        </authorList>
    </citation>
    <scope>NUCLEOTIDE SEQUENCE [LARGE SCALE GENOMIC DNA]</scope>
    <source>
        <strain evidence="4 5">DSM 16500</strain>
    </source>
</reference>
<name>A0A370GHZ6_9COXI</name>
<dbReference type="GO" id="GO:0015562">
    <property type="term" value="F:efflux transmembrane transporter activity"/>
    <property type="evidence" value="ECO:0007669"/>
    <property type="project" value="InterPro"/>
</dbReference>
<dbReference type="Gene3D" id="1.20.1600.10">
    <property type="entry name" value="Outer membrane efflux proteins (OEP)"/>
    <property type="match status" value="1"/>
</dbReference>
<dbReference type="NCBIfam" id="TIGR01845">
    <property type="entry name" value="outer_NodT"/>
    <property type="match status" value="1"/>
</dbReference>
<organism evidence="4 5">
    <name type="scientific">Aquicella lusitana</name>
    <dbReference type="NCBI Taxonomy" id="254246"/>
    <lineage>
        <taxon>Bacteria</taxon>
        <taxon>Pseudomonadati</taxon>
        <taxon>Pseudomonadota</taxon>
        <taxon>Gammaproteobacteria</taxon>
        <taxon>Legionellales</taxon>
        <taxon>Coxiellaceae</taxon>
        <taxon>Aquicella</taxon>
    </lineage>
</organism>
<dbReference type="RefSeq" id="WP_114834507.1">
    <property type="nucleotide sequence ID" value="NZ_LR699114.1"/>
</dbReference>
<keyword evidence="2 4" id="KW-0449">Lipoprotein</keyword>
<dbReference type="Pfam" id="PF02321">
    <property type="entry name" value="OEP"/>
    <property type="match status" value="2"/>
</dbReference>
<keyword evidence="2" id="KW-0564">Palmitate</keyword>
<dbReference type="PANTHER" id="PTHR30203">
    <property type="entry name" value="OUTER MEMBRANE CATION EFFLUX PROTEIN"/>
    <property type="match status" value="1"/>
</dbReference>
<dbReference type="PROSITE" id="PS51257">
    <property type="entry name" value="PROKAR_LIPOPROTEIN"/>
    <property type="match status" value="1"/>
</dbReference>
<feature type="coiled-coil region" evidence="3">
    <location>
        <begin position="210"/>
        <end position="237"/>
    </location>
</feature>
<dbReference type="PANTHER" id="PTHR30203:SF33">
    <property type="entry name" value="BLR4455 PROTEIN"/>
    <property type="match status" value="1"/>
</dbReference>
<evidence type="ECO:0000313" key="4">
    <source>
        <dbReference type="EMBL" id="RDI42846.1"/>
    </source>
</evidence>
<evidence type="ECO:0000256" key="3">
    <source>
        <dbReference type="SAM" id="Coils"/>
    </source>
</evidence>
<keyword evidence="3" id="KW-0175">Coiled coil</keyword>
<dbReference type="EMBL" id="QQAX01000012">
    <property type="protein sequence ID" value="RDI42846.1"/>
    <property type="molecule type" value="Genomic_DNA"/>
</dbReference>
<keyword evidence="2" id="KW-1134">Transmembrane beta strand</keyword>
<gene>
    <name evidence="4" type="ORF">C8D86_11244</name>
</gene>
<evidence type="ECO:0000256" key="2">
    <source>
        <dbReference type="RuleBase" id="RU362097"/>
    </source>
</evidence>
<sequence length="514" mass="55777">MHSRWMALRYSIVVVLSSYALTGCMVGPNFHSPHAPPVHSYNEFPLPAKTASVRTPGNSGKAQHYVTNKDIQAEWWTLFRSPALDALIHTGLTNSPNLAAAQAALRQAQELLNAQIGTSLYPAFNAQLAGQRQRATGLSSSTGPTGGSSGGSNVFNLFNAAVNVSYTLDIFGGARREIESLQAQVDYQQFQLIAAYLTLTSNIATTAITIASLEGQIKATRQLIKEQENQLTIINNQFRLGAIAESNVLTQQTLLDQTRATLPPLEKSLSQSKHALSVLIGEFPNQELPKFDLDKLVLPVELPISLPSALVRQRPDVRASEALLHAASAQIGVATANLFPQFTLTGSYGWTATVPSALFKSASKEWSIASQLTQPLFQGGALLAQRRAAIAAYDQAAAQYRQTVLQAFQNVADSLRALETDARTLRAQRQAEMAAYKSLKLSQDQYRLGGVSYLNLLTAQQQYQQTVIARIQAQAARYSDTVALFQSLGGGWWNRPIAACHDTVNPTQASLICP</sequence>
<dbReference type="InterPro" id="IPR010131">
    <property type="entry name" value="MdtP/NodT-like"/>
</dbReference>
<dbReference type="Proteomes" id="UP000254720">
    <property type="component" value="Unassembled WGS sequence"/>
</dbReference>
<dbReference type="SUPFAM" id="SSF56954">
    <property type="entry name" value="Outer membrane efflux proteins (OEP)"/>
    <property type="match status" value="1"/>
</dbReference>
<dbReference type="GO" id="GO:0009279">
    <property type="term" value="C:cell outer membrane"/>
    <property type="evidence" value="ECO:0007669"/>
    <property type="project" value="UniProtKB-SubCell"/>
</dbReference>
<dbReference type="AlphaFoldDB" id="A0A370GHZ6"/>
<keyword evidence="5" id="KW-1185">Reference proteome</keyword>
<keyword evidence="2" id="KW-0812">Transmembrane</keyword>
<comment type="similarity">
    <text evidence="1 2">Belongs to the outer membrane factor (OMF) (TC 1.B.17) family.</text>
</comment>
<evidence type="ECO:0000313" key="5">
    <source>
        <dbReference type="Proteomes" id="UP000254720"/>
    </source>
</evidence>
<proteinExistence type="inferred from homology"/>
<dbReference type="OrthoDB" id="9770517at2"/>
<dbReference type="InterPro" id="IPR003423">
    <property type="entry name" value="OMP_efflux"/>
</dbReference>
<keyword evidence="2" id="KW-0472">Membrane</keyword>
<comment type="caution">
    <text evidence="4">The sequence shown here is derived from an EMBL/GenBank/DDBJ whole genome shotgun (WGS) entry which is preliminary data.</text>
</comment>
<comment type="subcellular location">
    <subcellularLocation>
        <location evidence="2">Cell outer membrane</location>
        <topology evidence="2">Lipid-anchor</topology>
    </subcellularLocation>
</comment>
<accession>A0A370GHZ6</accession>
<evidence type="ECO:0000256" key="1">
    <source>
        <dbReference type="ARBA" id="ARBA00007613"/>
    </source>
</evidence>
<dbReference type="Gene3D" id="2.20.200.10">
    <property type="entry name" value="Outer membrane efflux proteins (OEP)"/>
    <property type="match status" value="1"/>
</dbReference>